<feature type="compositionally biased region" description="Low complexity" evidence="1">
    <location>
        <begin position="17"/>
        <end position="26"/>
    </location>
</feature>
<keyword evidence="3" id="KW-1185">Reference proteome</keyword>
<evidence type="ECO:0000313" key="3">
    <source>
        <dbReference type="Proteomes" id="UP000805614"/>
    </source>
</evidence>
<gene>
    <name evidence="2" type="ORF">HKK74_31155</name>
</gene>
<evidence type="ECO:0000256" key="1">
    <source>
        <dbReference type="SAM" id="MobiDB-lite"/>
    </source>
</evidence>
<dbReference type="EMBL" id="JABVEC010000033">
    <property type="protein sequence ID" value="MBC6469917.1"/>
    <property type="molecule type" value="Genomic_DNA"/>
</dbReference>
<comment type="caution">
    <text evidence="2">The sequence shown here is derived from an EMBL/GenBank/DDBJ whole genome shotgun (WGS) entry which is preliminary data.</text>
</comment>
<feature type="region of interest" description="Disordered" evidence="1">
    <location>
        <begin position="1"/>
        <end position="28"/>
    </location>
</feature>
<organism evidence="2 3">
    <name type="scientific">Actinomadura alba</name>
    <dbReference type="NCBI Taxonomy" id="406431"/>
    <lineage>
        <taxon>Bacteria</taxon>
        <taxon>Bacillati</taxon>
        <taxon>Actinomycetota</taxon>
        <taxon>Actinomycetes</taxon>
        <taxon>Streptosporangiales</taxon>
        <taxon>Thermomonosporaceae</taxon>
        <taxon>Actinomadura</taxon>
    </lineage>
</organism>
<dbReference type="Proteomes" id="UP000805614">
    <property type="component" value="Unassembled WGS sequence"/>
</dbReference>
<proteinExistence type="predicted"/>
<accession>A0ABR7LZJ2</accession>
<protein>
    <submittedName>
        <fullName evidence="2">Uncharacterized protein</fullName>
    </submittedName>
</protein>
<evidence type="ECO:0000313" key="2">
    <source>
        <dbReference type="EMBL" id="MBC6469917.1"/>
    </source>
</evidence>
<dbReference type="RefSeq" id="WP_187246965.1">
    <property type="nucleotide sequence ID" value="NZ_BAAAOK010000004.1"/>
</dbReference>
<reference evidence="2 3" key="1">
    <citation type="submission" date="2020-06" db="EMBL/GenBank/DDBJ databases">
        <title>Actinomadura xiongansis sp. nov., isolated from soil of Baiyangdian.</title>
        <authorList>
            <person name="Zhang X."/>
        </authorList>
    </citation>
    <scope>NUCLEOTIDE SEQUENCE [LARGE SCALE GENOMIC DNA]</scope>
    <source>
        <strain evidence="2 3">HBUM206468</strain>
    </source>
</reference>
<name>A0ABR7LZJ2_9ACTN</name>
<sequence>MNEAGEETWEQIRATRWRPPAHAAADAARRETYSAALEQAQQLFRAATVGGPETRP</sequence>